<keyword evidence="2" id="KW-0768">Sushi</keyword>
<dbReference type="Gene3D" id="2.10.70.10">
    <property type="entry name" value="Complement Module, domain 1"/>
    <property type="match status" value="1"/>
</dbReference>
<proteinExistence type="predicted"/>
<gene>
    <name evidence="5" type="primary">106071472</name>
</gene>
<reference evidence="5" key="1">
    <citation type="submission" date="2020-05" db="UniProtKB">
        <authorList>
            <consortium name="EnsemblMetazoa"/>
        </authorList>
    </citation>
    <scope>IDENTIFICATION</scope>
    <source>
        <strain evidence="5">BB02</strain>
    </source>
</reference>
<evidence type="ECO:0000256" key="2">
    <source>
        <dbReference type="PROSITE-ProRule" id="PRU00302"/>
    </source>
</evidence>
<organism evidence="5 6">
    <name type="scientific">Biomphalaria glabrata</name>
    <name type="common">Bloodfluke planorb</name>
    <name type="synonym">Freshwater snail</name>
    <dbReference type="NCBI Taxonomy" id="6526"/>
    <lineage>
        <taxon>Eukaryota</taxon>
        <taxon>Metazoa</taxon>
        <taxon>Spiralia</taxon>
        <taxon>Lophotrochozoa</taxon>
        <taxon>Mollusca</taxon>
        <taxon>Gastropoda</taxon>
        <taxon>Heterobranchia</taxon>
        <taxon>Euthyneura</taxon>
        <taxon>Panpulmonata</taxon>
        <taxon>Hygrophila</taxon>
        <taxon>Lymnaeoidea</taxon>
        <taxon>Planorbidae</taxon>
        <taxon>Biomphalaria</taxon>
    </lineage>
</organism>
<dbReference type="Pfam" id="PF00084">
    <property type="entry name" value="Sushi"/>
    <property type="match status" value="1"/>
</dbReference>
<dbReference type="SUPFAM" id="SSF57535">
    <property type="entry name" value="Complement control module/SCR domain"/>
    <property type="match status" value="1"/>
</dbReference>
<evidence type="ECO:0000256" key="3">
    <source>
        <dbReference type="SAM" id="SignalP"/>
    </source>
</evidence>
<protein>
    <recommendedName>
        <fullName evidence="4">Sushi domain-containing protein</fullName>
    </recommendedName>
</protein>
<evidence type="ECO:0000313" key="5">
    <source>
        <dbReference type="EnsemblMetazoa" id="BGLB025247-PA"/>
    </source>
</evidence>
<dbReference type="AlphaFoldDB" id="A0A2C9KZB3"/>
<dbReference type="InterPro" id="IPR035976">
    <property type="entry name" value="Sushi/SCR/CCP_sf"/>
</dbReference>
<feature type="signal peptide" evidence="3">
    <location>
        <begin position="1"/>
        <end position="23"/>
    </location>
</feature>
<dbReference type="KEGG" id="bgt:106071472"/>
<keyword evidence="1" id="KW-1015">Disulfide bond</keyword>
<evidence type="ECO:0000313" key="6">
    <source>
        <dbReference type="Proteomes" id="UP000076420"/>
    </source>
</evidence>
<evidence type="ECO:0000259" key="4">
    <source>
        <dbReference type="PROSITE" id="PS50923"/>
    </source>
</evidence>
<feature type="domain" description="Sushi" evidence="4">
    <location>
        <begin position="38"/>
        <end position="104"/>
    </location>
</feature>
<feature type="chain" id="PRO_5012293570" description="Sushi domain-containing protein" evidence="3">
    <location>
        <begin position="24"/>
        <end position="115"/>
    </location>
</feature>
<dbReference type="VEuPathDB" id="VectorBase:BGLAX_027644"/>
<dbReference type="Proteomes" id="UP000076420">
    <property type="component" value="Unassembled WGS sequence"/>
</dbReference>
<accession>A0A2C9KZB3</accession>
<name>A0A2C9KZB3_BIOGL</name>
<dbReference type="EnsemblMetazoa" id="BGLB025247-RA">
    <property type="protein sequence ID" value="BGLB025247-PA"/>
    <property type="gene ID" value="BGLB025247"/>
</dbReference>
<dbReference type="PROSITE" id="PS50923">
    <property type="entry name" value="SUSHI"/>
    <property type="match status" value="1"/>
</dbReference>
<dbReference type="InterPro" id="IPR000436">
    <property type="entry name" value="Sushi_SCR_CCP_dom"/>
</dbReference>
<sequence length="115" mass="12644">MTTKYILKTICLGLLMTCSLSNARSVTNIPQKRNVATAMCPTPTAPPNGNVDCEYTDALQIEIICTITCKDGFKFERTDAKDFVFPCDVPTGFFDRVITPDCIPIHRSTLVPPLG</sequence>
<evidence type="ECO:0000256" key="1">
    <source>
        <dbReference type="ARBA" id="ARBA00023157"/>
    </source>
</evidence>
<keyword evidence="3" id="KW-0732">Signal</keyword>
<dbReference type="VEuPathDB" id="VectorBase:BGLB025247"/>
<comment type="caution">
    <text evidence="2">Lacks conserved residue(s) required for the propagation of feature annotation.</text>
</comment>